<feature type="chain" id="PRO_5002435460" evidence="1">
    <location>
        <begin position="22"/>
        <end position="52"/>
    </location>
</feature>
<accession>A0A0E9Y103</accession>
<proteinExistence type="predicted"/>
<dbReference type="EMBL" id="GBXM01000939">
    <property type="protein sequence ID" value="JAI07639.1"/>
    <property type="molecule type" value="Transcribed_RNA"/>
</dbReference>
<dbReference type="AlphaFoldDB" id="A0A0E9Y103"/>
<feature type="signal peptide" evidence="1">
    <location>
        <begin position="1"/>
        <end position="21"/>
    </location>
</feature>
<dbReference type="SUPFAM" id="SSF57586">
    <property type="entry name" value="TNF receptor-like"/>
    <property type="match status" value="1"/>
</dbReference>
<evidence type="ECO:0000313" key="2">
    <source>
        <dbReference type="EMBL" id="JAI07639.1"/>
    </source>
</evidence>
<reference evidence="2" key="2">
    <citation type="journal article" date="2015" name="Fish Shellfish Immunol.">
        <title>Early steps in the European eel (Anguilla anguilla)-Vibrio vulnificus interaction in the gills: Role of the RtxA13 toxin.</title>
        <authorList>
            <person name="Callol A."/>
            <person name="Pajuelo D."/>
            <person name="Ebbesson L."/>
            <person name="Teles M."/>
            <person name="MacKenzie S."/>
            <person name="Amaro C."/>
        </authorList>
    </citation>
    <scope>NUCLEOTIDE SEQUENCE</scope>
</reference>
<keyword evidence="1" id="KW-0732">Signal</keyword>
<protein>
    <submittedName>
        <fullName evidence="2">Uncharacterized protein</fullName>
    </submittedName>
</protein>
<evidence type="ECO:0000256" key="1">
    <source>
        <dbReference type="SAM" id="SignalP"/>
    </source>
</evidence>
<organism evidence="2">
    <name type="scientific">Anguilla anguilla</name>
    <name type="common">European freshwater eel</name>
    <name type="synonym">Muraena anguilla</name>
    <dbReference type="NCBI Taxonomy" id="7936"/>
    <lineage>
        <taxon>Eukaryota</taxon>
        <taxon>Metazoa</taxon>
        <taxon>Chordata</taxon>
        <taxon>Craniata</taxon>
        <taxon>Vertebrata</taxon>
        <taxon>Euteleostomi</taxon>
        <taxon>Actinopterygii</taxon>
        <taxon>Neopterygii</taxon>
        <taxon>Teleostei</taxon>
        <taxon>Anguilliformes</taxon>
        <taxon>Anguillidae</taxon>
        <taxon>Anguilla</taxon>
    </lineage>
</organism>
<sequence>MWHFKVPLWMAYLLRLFCGLAYSCGSAYYEMNGKCCQLCRPGTHLHKLHRVH</sequence>
<name>A0A0E9Y103_ANGAN</name>
<reference evidence="2" key="1">
    <citation type="submission" date="2014-11" db="EMBL/GenBank/DDBJ databases">
        <authorList>
            <person name="Amaro Gonzalez C."/>
        </authorList>
    </citation>
    <scope>NUCLEOTIDE SEQUENCE</scope>
</reference>